<dbReference type="RefSeq" id="WP_216960856.1">
    <property type="nucleotide sequence ID" value="NZ_JAHOPB010000001.1"/>
</dbReference>
<dbReference type="InterPro" id="IPR038996">
    <property type="entry name" value="Gp14"/>
</dbReference>
<evidence type="ECO:0000313" key="2">
    <source>
        <dbReference type="EMBL" id="MBU8874767.1"/>
    </source>
</evidence>
<sequence length="200" mass="21064">MSGLSTAAILSLSATALSTGMGVMGQISQQNAQAQAASAAQAQAVYQSQVARQNQKLMDQRAADAKRHGQVAEENRRRLMQQQLGQQTARLAAQGTDLEGSPLDILGDTRAAGELEGLTIRANAARESYGYQTQGLGYSNQSILESTRAANSVYTPNYLGAGGSLLAGASTLAERWKSFQNNNLASTVDDNMGTGSGWTY</sequence>
<name>A0ABS6IJJ7_9HYPH</name>
<reference evidence="2 3" key="1">
    <citation type="submission" date="2021-06" db="EMBL/GenBank/DDBJ databases">
        <authorList>
            <person name="Lee D.H."/>
        </authorList>
    </citation>
    <scope>NUCLEOTIDE SEQUENCE [LARGE SCALE GENOMIC DNA]</scope>
    <source>
        <strain evidence="2 3">MMS21-HV4-11</strain>
    </source>
</reference>
<protein>
    <recommendedName>
        <fullName evidence="4">Internal virion protein</fullName>
    </recommendedName>
</protein>
<evidence type="ECO:0008006" key="4">
    <source>
        <dbReference type="Google" id="ProtNLM"/>
    </source>
</evidence>
<feature type="signal peptide" evidence="1">
    <location>
        <begin position="1"/>
        <end position="16"/>
    </location>
</feature>
<organism evidence="2 3">
    <name type="scientific">Reyranella humidisoli</name>
    <dbReference type="NCBI Taxonomy" id="2849149"/>
    <lineage>
        <taxon>Bacteria</taxon>
        <taxon>Pseudomonadati</taxon>
        <taxon>Pseudomonadota</taxon>
        <taxon>Alphaproteobacteria</taxon>
        <taxon>Hyphomicrobiales</taxon>
        <taxon>Reyranellaceae</taxon>
        <taxon>Reyranella</taxon>
    </lineage>
</organism>
<dbReference type="Proteomes" id="UP000727907">
    <property type="component" value="Unassembled WGS sequence"/>
</dbReference>
<evidence type="ECO:0000256" key="1">
    <source>
        <dbReference type="SAM" id="SignalP"/>
    </source>
</evidence>
<comment type="caution">
    <text evidence="2">The sequence shown here is derived from an EMBL/GenBank/DDBJ whole genome shotgun (WGS) entry which is preliminary data.</text>
</comment>
<keyword evidence="1" id="KW-0732">Signal</keyword>
<keyword evidence="3" id="KW-1185">Reference proteome</keyword>
<gene>
    <name evidence="2" type="ORF">KQ910_13410</name>
</gene>
<accession>A0ABS6IJJ7</accession>
<dbReference type="Pfam" id="PF24072">
    <property type="entry name" value="T7_gp14"/>
    <property type="match status" value="1"/>
</dbReference>
<evidence type="ECO:0000313" key="3">
    <source>
        <dbReference type="Proteomes" id="UP000727907"/>
    </source>
</evidence>
<feature type="chain" id="PRO_5047016287" description="Internal virion protein" evidence="1">
    <location>
        <begin position="17"/>
        <end position="200"/>
    </location>
</feature>
<dbReference type="EMBL" id="JAHOPB010000001">
    <property type="protein sequence ID" value="MBU8874767.1"/>
    <property type="molecule type" value="Genomic_DNA"/>
</dbReference>
<proteinExistence type="predicted"/>